<keyword evidence="1" id="KW-0812">Transmembrane</keyword>
<organism evidence="3 4">
    <name type="scientific">Ancylostoma ceylanicum</name>
    <dbReference type="NCBI Taxonomy" id="53326"/>
    <lineage>
        <taxon>Eukaryota</taxon>
        <taxon>Metazoa</taxon>
        <taxon>Ecdysozoa</taxon>
        <taxon>Nematoda</taxon>
        <taxon>Chromadorea</taxon>
        <taxon>Rhabditida</taxon>
        <taxon>Rhabditina</taxon>
        <taxon>Rhabditomorpha</taxon>
        <taxon>Strongyloidea</taxon>
        <taxon>Ancylostomatidae</taxon>
        <taxon>Ancylostomatinae</taxon>
        <taxon>Ancylostoma</taxon>
    </lineage>
</organism>
<reference evidence="4" key="1">
    <citation type="journal article" date="2015" name="Nat. Genet.">
        <title>The genome and transcriptome of the zoonotic hookworm Ancylostoma ceylanicum identify infection-specific gene families.</title>
        <authorList>
            <person name="Schwarz E.M."/>
            <person name="Hu Y."/>
            <person name="Antoshechkin I."/>
            <person name="Miller M.M."/>
            <person name="Sternberg P.W."/>
            <person name="Aroian R.V."/>
        </authorList>
    </citation>
    <scope>NUCLEOTIDE SEQUENCE</scope>
    <source>
        <strain evidence="4">HY135</strain>
    </source>
</reference>
<sequence>MRRRGMMSPILPTPLLIIQTTTGVTPIREPPAIPTTGIYIQPYHPMVWPQPRHAEAPETSTVTSATSRRRRIIATTTVTTPNFPSTHPTATSPPLTETIYHYNYPARRHFNNICVRHFLSLQRLYALSAADPTWAARVLLGKTDVAAVRNAEELLITKCRQVTPTQVYTNHTINGTCYALIPVVVDTTLWSAIPGTQDLTLTSITVPCPHPSIIRPTMTQKLLPPNTILNEQARPFIFDVPPLVYKTLDYFAPATNLRIEAIQQEQAESAMRLQKRGIVEKTMSQIRNTTSAVGHSLRSLYDSTTQKLPDGVNEMKWSFISLFLWIVIPACILLLCIGVCVIYVKLYFVRRASSTAASAMYTIAQNFAPKRKRNKPHRSVNMLLTDIQQDREEQLFVPRIYSLHTRTSRLPYLKVTI</sequence>
<comment type="caution">
    <text evidence="3">The sequence shown here is derived from an EMBL/GenBank/DDBJ whole genome shotgun (WGS) entry which is preliminary data.</text>
</comment>
<dbReference type="Proteomes" id="UP000024635">
    <property type="component" value="Unassembled WGS sequence"/>
</dbReference>
<evidence type="ECO:0000313" key="4">
    <source>
        <dbReference type="Proteomes" id="UP000024635"/>
    </source>
</evidence>
<keyword evidence="1" id="KW-0472">Membrane</keyword>
<feature type="transmembrane region" description="Helical" evidence="1">
    <location>
        <begin position="322"/>
        <end position="344"/>
    </location>
</feature>
<proteinExistence type="predicted"/>
<keyword evidence="2" id="KW-0732">Signal</keyword>
<feature type="chain" id="PRO_5001490318" evidence="2">
    <location>
        <begin position="24"/>
        <end position="417"/>
    </location>
</feature>
<evidence type="ECO:0000256" key="2">
    <source>
        <dbReference type="SAM" id="SignalP"/>
    </source>
</evidence>
<accession>A0A016VMP8</accession>
<evidence type="ECO:0000256" key="1">
    <source>
        <dbReference type="SAM" id="Phobius"/>
    </source>
</evidence>
<dbReference type="OrthoDB" id="5875288at2759"/>
<protein>
    <submittedName>
        <fullName evidence="3">Uncharacterized protein</fullName>
    </submittedName>
</protein>
<keyword evidence="1" id="KW-1133">Transmembrane helix</keyword>
<dbReference type="EMBL" id="JARK01001343">
    <property type="protein sequence ID" value="EYC28690.1"/>
    <property type="molecule type" value="Genomic_DNA"/>
</dbReference>
<name>A0A016VMP8_9BILA</name>
<feature type="signal peptide" evidence="2">
    <location>
        <begin position="1"/>
        <end position="23"/>
    </location>
</feature>
<gene>
    <name evidence="3" type="primary">Acey_s0007.g3359</name>
    <name evidence="3" type="ORF">Y032_0007g3359</name>
</gene>
<evidence type="ECO:0000313" key="3">
    <source>
        <dbReference type="EMBL" id="EYC28690.1"/>
    </source>
</evidence>
<dbReference type="AlphaFoldDB" id="A0A016VMP8"/>
<keyword evidence="4" id="KW-1185">Reference proteome</keyword>